<protein>
    <recommendedName>
        <fullName evidence="7">Chitinase domain-containing protein 1</fullName>
    </recommendedName>
</protein>
<keyword evidence="11" id="KW-1185">Reference proteome</keyword>
<sequence length="359" mass="40822">MNLLKSFFLLLQSRGLVSTDVKAKDIVLEHRSYCAKKAKERHVTADVLGYITPWNGHGYDMAKTFAAKFTLVSPVWLQIRRKGRESYQVTGLHDVDQGWIKDIRKNSKTTKIVPRVLFDGWSYQDFEIVFNSEDEIEELTGALVQAAKDENFDGFVVEVWSHLGGQKRQELVHLLTHVGEALHLAKLQFILVIPPAVAAGTDQLGMFGRKEFEQLAPVVDSFSLMTYDYSNPNRPGPNSPISWVQACVQLLDPDSKWRKKILLGLHFYGMDYSALGASGEPILGSRYIEILKEHKPKLLWDQHIAEHYLEYKKNKGGKHAVFYPTLKSIQVRLDLAEELGTGISIWELGQGLDYFFDLL</sequence>
<dbReference type="PANTHER" id="PTHR46066">
    <property type="entry name" value="CHITINASE DOMAIN-CONTAINING PROTEIN 1 FAMILY MEMBER"/>
    <property type="match status" value="1"/>
</dbReference>
<dbReference type="CDD" id="cd02876">
    <property type="entry name" value="GH18_SI-CLP"/>
    <property type="match status" value="1"/>
</dbReference>
<dbReference type="PANTHER" id="PTHR46066:SF2">
    <property type="entry name" value="CHITINASE DOMAIN-CONTAINING PROTEIN 1"/>
    <property type="match status" value="1"/>
</dbReference>
<evidence type="ECO:0000256" key="6">
    <source>
        <dbReference type="ARBA" id="ARBA00023228"/>
    </source>
</evidence>
<dbReference type="FunFam" id="3.20.20.80:FF:000028">
    <property type="entry name" value="Chitinase domain-containing protein 1"/>
    <property type="match status" value="1"/>
</dbReference>
<dbReference type="Proteomes" id="UP000694569">
    <property type="component" value="Unplaced"/>
</dbReference>
<evidence type="ECO:0000256" key="5">
    <source>
        <dbReference type="ARBA" id="ARBA00022729"/>
    </source>
</evidence>
<comment type="subcellular location">
    <subcellularLocation>
        <location evidence="1">Lysosome</location>
    </subcellularLocation>
    <subcellularLocation>
        <location evidence="2">Secreted</location>
    </subcellularLocation>
</comment>
<evidence type="ECO:0000313" key="11">
    <source>
        <dbReference type="Proteomes" id="UP000694569"/>
    </source>
</evidence>
<proteinExistence type="inferred from homology"/>
<dbReference type="Gene3D" id="1.10.8.360">
    <property type="entry name" value="3,6-anhydro-alpha-l-galactosidase"/>
    <property type="match status" value="1"/>
</dbReference>
<dbReference type="InterPro" id="IPR017853">
    <property type="entry name" value="GH"/>
</dbReference>
<dbReference type="SMART" id="SM00636">
    <property type="entry name" value="Glyco_18"/>
    <property type="match status" value="1"/>
</dbReference>
<organism evidence="10 11">
    <name type="scientific">Leptobrachium leishanense</name>
    <name type="common">Leishan spiny toad</name>
    <dbReference type="NCBI Taxonomy" id="445787"/>
    <lineage>
        <taxon>Eukaryota</taxon>
        <taxon>Metazoa</taxon>
        <taxon>Chordata</taxon>
        <taxon>Craniata</taxon>
        <taxon>Vertebrata</taxon>
        <taxon>Euteleostomi</taxon>
        <taxon>Amphibia</taxon>
        <taxon>Batrachia</taxon>
        <taxon>Anura</taxon>
        <taxon>Pelobatoidea</taxon>
        <taxon>Megophryidae</taxon>
        <taxon>Leptobrachium</taxon>
    </lineage>
</organism>
<reference evidence="10" key="2">
    <citation type="submission" date="2025-09" db="UniProtKB">
        <authorList>
            <consortium name="Ensembl"/>
        </authorList>
    </citation>
    <scope>IDENTIFICATION</scope>
</reference>
<dbReference type="InterPro" id="IPR029070">
    <property type="entry name" value="Chitinase_insertion_sf"/>
</dbReference>
<dbReference type="InterPro" id="IPR011583">
    <property type="entry name" value="Chitinase_II/V-like_cat"/>
</dbReference>
<dbReference type="SUPFAM" id="SSF51445">
    <property type="entry name" value="(Trans)glycosidases"/>
    <property type="match status" value="1"/>
</dbReference>
<comment type="similarity">
    <text evidence="3">Belongs to the glycosyl hydrolase 18 family.</text>
</comment>
<feature type="domain" description="GH18" evidence="9">
    <location>
        <begin position="45"/>
        <end position="359"/>
    </location>
</feature>
<dbReference type="GO" id="GO:0012505">
    <property type="term" value="C:endomembrane system"/>
    <property type="evidence" value="ECO:0007669"/>
    <property type="project" value="TreeGrafter"/>
</dbReference>
<accession>A0A8C5PEV7</accession>
<gene>
    <name evidence="10" type="primary">CHID1</name>
</gene>
<dbReference type="PROSITE" id="PS51910">
    <property type="entry name" value="GH18_2"/>
    <property type="match status" value="1"/>
</dbReference>
<evidence type="ECO:0000256" key="2">
    <source>
        <dbReference type="ARBA" id="ARBA00004613"/>
    </source>
</evidence>
<dbReference type="Gene3D" id="3.10.50.10">
    <property type="match status" value="1"/>
</dbReference>
<evidence type="ECO:0000256" key="1">
    <source>
        <dbReference type="ARBA" id="ARBA00004371"/>
    </source>
</evidence>
<dbReference type="GO" id="GO:0070492">
    <property type="term" value="F:oligosaccharide binding"/>
    <property type="evidence" value="ECO:0007669"/>
    <property type="project" value="TreeGrafter"/>
</dbReference>
<feature type="signal peptide" evidence="8">
    <location>
        <begin position="1"/>
        <end position="18"/>
    </location>
</feature>
<feature type="chain" id="PRO_5034155132" description="Chitinase domain-containing protein 1" evidence="8">
    <location>
        <begin position="19"/>
        <end position="359"/>
    </location>
</feature>
<keyword evidence="6" id="KW-0458">Lysosome</keyword>
<evidence type="ECO:0000256" key="3">
    <source>
        <dbReference type="ARBA" id="ARBA00009336"/>
    </source>
</evidence>
<keyword evidence="5 8" id="KW-0732">Signal</keyword>
<evidence type="ECO:0000313" key="10">
    <source>
        <dbReference type="Ensembl" id="ENSLLEP00000017972.1"/>
    </source>
</evidence>
<dbReference type="GO" id="GO:0005975">
    <property type="term" value="P:carbohydrate metabolic process"/>
    <property type="evidence" value="ECO:0007669"/>
    <property type="project" value="InterPro"/>
</dbReference>
<dbReference type="GO" id="GO:0005764">
    <property type="term" value="C:lysosome"/>
    <property type="evidence" value="ECO:0007669"/>
    <property type="project" value="UniProtKB-SubCell"/>
</dbReference>
<dbReference type="Ensembl" id="ENSLLET00000018678.1">
    <property type="protein sequence ID" value="ENSLLEP00000017972.1"/>
    <property type="gene ID" value="ENSLLEG00000011048.1"/>
</dbReference>
<evidence type="ECO:0000256" key="4">
    <source>
        <dbReference type="ARBA" id="ARBA00022525"/>
    </source>
</evidence>
<dbReference type="GeneTree" id="ENSGT00390000012069"/>
<dbReference type="GO" id="GO:0005576">
    <property type="term" value="C:extracellular region"/>
    <property type="evidence" value="ECO:0007669"/>
    <property type="project" value="UniProtKB-SubCell"/>
</dbReference>
<dbReference type="Gene3D" id="3.20.20.80">
    <property type="entry name" value="Glycosidases"/>
    <property type="match status" value="1"/>
</dbReference>
<evidence type="ECO:0000256" key="7">
    <source>
        <dbReference type="ARBA" id="ARBA00040976"/>
    </source>
</evidence>
<dbReference type="OrthoDB" id="10254444at2759"/>
<dbReference type="GO" id="GO:0008061">
    <property type="term" value="F:chitin binding"/>
    <property type="evidence" value="ECO:0007669"/>
    <property type="project" value="InterPro"/>
</dbReference>
<evidence type="ECO:0000256" key="8">
    <source>
        <dbReference type="SAM" id="SignalP"/>
    </source>
</evidence>
<dbReference type="InterPro" id="IPR001223">
    <property type="entry name" value="Glyco_hydro18_cat"/>
</dbReference>
<evidence type="ECO:0000259" key="9">
    <source>
        <dbReference type="PROSITE" id="PS51910"/>
    </source>
</evidence>
<name>A0A8C5PEV7_9ANUR</name>
<dbReference type="AlphaFoldDB" id="A0A8C5PEV7"/>
<dbReference type="FunFam" id="3.10.50.10:FF:000002">
    <property type="entry name" value="Chitinase domain-containing protein 1"/>
    <property type="match status" value="1"/>
</dbReference>
<dbReference type="Pfam" id="PF00704">
    <property type="entry name" value="Glyco_hydro_18"/>
    <property type="match status" value="1"/>
</dbReference>
<reference evidence="10" key="1">
    <citation type="submission" date="2025-08" db="UniProtKB">
        <authorList>
            <consortium name="Ensembl"/>
        </authorList>
    </citation>
    <scope>IDENTIFICATION</scope>
</reference>
<keyword evidence="4" id="KW-0964">Secreted</keyword>